<comment type="caution">
    <text evidence="2">The sequence shown here is derived from an EMBL/GenBank/DDBJ whole genome shotgun (WGS) entry which is preliminary data.</text>
</comment>
<evidence type="ECO:0000256" key="1">
    <source>
        <dbReference type="SAM" id="MobiDB-lite"/>
    </source>
</evidence>
<sequence>MKNIGENLFRLNTETEISDYVRRTLESKGKQIGKIEIRKTRHSQRASRPRH</sequence>
<dbReference type="AlphaFoldDB" id="A0A256G9G5"/>
<dbReference type="EMBL" id="NNRM01000039">
    <property type="protein sequence ID" value="OYR23733.1"/>
    <property type="molecule type" value="Genomic_DNA"/>
</dbReference>
<feature type="compositionally biased region" description="Basic residues" evidence="1">
    <location>
        <begin position="39"/>
        <end position="51"/>
    </location>
</feature>
<evidence type="ECO:0000313" key="2">
    <source>
        <dbReference type="EMBL" id="OYR23733.1"/>
    </source>
</evidence>
<name>A0A256G9G5_9HYPH</name>
<accession>A0A256G9G5</accession>
<reference evidence="2 3" key="1">
    <citation type="submission" date="2017-07" db="EMBL/GenBank/DDBJ databases">
        <title>Phylogenetic study on the rhizospheric bacterium Ochrobactrum sp. A44.</title>
        <authorList>
            <person name="Krzyzanowska D.M."/>
            <person name="Ossowicki A."/>
            <person name="Rajewska M."/>
            <person name="Maciag T."/>
            <person name="Kaczynski Z."/>
            <person name="Czerwicka M."/>
            <person name="Jafra S."/>
        </authorList>
    </citation>
    <scope>NUCLEOTIDE SEQUENCE [LARGE SCALE GENOMIC DNA]</scope>
    <source>
        <strain evidence="2 3">CCUG 30717</strain>
    </source>
</reference>
<gene>
    <name evidence="2" type="ORF">CEV34_3737</name>
</gene>
<feature type="region of interest" description="Disordered" evidence="1">
    <location>
        <begin position="32"/>
        <end position="51"/>
    </location>
</feature>
<keyword evidence="3" id="KW-1185">Reference proteome</keyword>
<evidence type="ECO:0000313" key="3">
    <source>
        <dbReference type="Proteomes" id="UP000216188"/>
    </source>
</evidence>
<proteinExistence type="predicted"/>
<organism evidence="2 3">
    <name type="scientific">Brucella pseudogrignonensis</name>
    <dbReference type="NCBI Taxonomy" id="419475"/>
    <lineage>
        <taxon>Bacteria</taxon>
        <taxon>Pseudomonadati</taxon>
        <taxon>Pseudomonadota</taxon>
        <taxon>Alphaproteobacteria</taxon>
        <taxon>Hyphomicrobiales</taxon>
        <taxon>Brucellaceae</taxon>
        <taxon>Brucella/Ochrobactrum group</taxon>
        <taxon>Brucella</taxon>
    </lineage>
</organism>
<protein>
    <submittedName>
        <fullName evidence="2">Uncharacterized protein</fullName>
    </submittedName>
</protein>
<dbReference type="Proteomes" id="UP000216188">
    <property type="component" value="Unassembled WGS sequence"/>
</dbReference>